<comment type="caution">
    <text evidence="4">The sequence shown here is derived from an EMBL/GenBank/DDBJ whole genome shotgun (WGS) entry which is preliminary data.</text>
</comment>
<reference evidence="4 5" key="1">
    <citation type="submission" date="2020-07" db="EMBL/GenBank/DDBJ databases">
        <title>Draft genome and description of Microvirga mediterraneensis Marseille-Q2068 sp. nov.</title>
        <authorList>
            <person name="Boxberger M."/>
        </authorList>
    </citation>
    <scope>NUCLEOTIDE SEQUENCE [LARGE SCALE GENOMIC DNA]</scope>
    <source>
        <strain evidence="4 5">Marseille-Q2068</strain>
    </source>
</reference>
<evidence type="ECO:0000256" key="1">
    <source>
        <dbReference type="ARBA" id="ARBA00022729"/>
    </source>
</evidence>
<keyword evidence="5" id="KW-1185">Reference proteome</keyword>
<evidence type="ECO:0000256" key="3">
    <source>
        <dbReference type="SAM" id="SignalP"/>
    </source>
</evidence>
<dbReference type="GO" id="GO:0015888">
    <property type="term" value="P:thiamine transport"/>
    <property type="evidence" value="ECO:0007669"/>
    <property type="project" value="TreeGrafter"/>
</dbReference>
<dbReference type="RefSeq" id="WP_181054852.1">
    <property type="nucleotide sequence ID" value="NZ_JACDXJ010000003.1"/>
</dbReference>
<feature type="signal peptide" evidence="3">
    <location>
        <begin position="1"/>
        <end position="21"/>
    </location>
</feature>
<feature type="chain" id="PRO_5033048256" evidence="3">
    <location>
        <begin position="22"/>
        <end position="344"/>
    </location>
</feature>
<sequence>MKHLRTLFLLGATALSSPALAQQTLYFAGYSGDFQTMFEKEIIPEFQAKHNVKVVYVAGNSSEVLAKLQAQKGNQEINVILVDNGPMQQAIQFGFCDKVTEAPVYKDIYDVASAATFGGRAVGVGLVATGIAYNKDSFEKNGWAPPTSWNDLTDPKFEQRVASNPISGTYGLNMLLMFARLNGGGEKNIEPGFKAVREKLVPNVLSWSSSNAQLAQMFQNGDIDVAVWGSSRAIALKQTGFPVEFAYPKEGAPAIVASACAVADNKLPEASQALLQYLASPDVQVKLATQGFGPTNRQTKLEGTLAAELPYGEEKLSKLINVDWPVINPQRAEWTNQWNRTVER</sequence>
<dbReference type="GO" id="GO:0030976">
    <property type="term" value="F:thiamine pyrophosphate binding"/>
    <property type="evidence" value="ECO:0007669"/>
    <property type="project" value="TreeGrafter"/>
</dbReference>
<keyword evidence="2" id="KW-0574">Periplasm</keyword>
<dbReference type="CDD" id="cd13589">
    <property type="entry name" value="PBP2_polyamine_RpCGA009"/>
    <property type="match status" value="1"/>
</dbReference>
<dbReference type="AlphaFoldDB" id="A0A838BXI2"/>
<gene>
    <name evidence="4" type="ORF">H0S73_24670</name>
</gene>
<dbReference type="Pfam" id="PF13416">
    <property type="entry name" value="SBP_bac_8"/>
    <property type="match status" value="1"/>
</dbReference>
<dbReference type="PANTHER" id="PTHR30006:SF2">
    <property type="entry name" value="ABC TRANSPORTER SUBSTRATE-BINDING PROTEIN"/>
    <property type="match status" value="1"/>
</dbReference>
<name>A0A838BXI2_9HYPH</name>
<accession>A0A838BXI2</accession>
<dbReference type="Proteomes" id="UP000572984">
    <property type="component" value="Unassembled WGS sequence"/>
</dbReference>
<dbReference type="Gene3D" id="3.40.190.10">
    <property type="entry name" value="Periplasmic binding protein-like II"/>
    <property type="match status" value="2"/>
</dbReference>
<organism evidence="4 5">
    <name type="scientific">Microvirga mediterraneensis</name>
    <dbReference type="NCBI Taxonomy" id="2754695"/>
    <lineage>
        <taxon>Bacteria</taxon>
        <taxon>Pseudomonadati</taxon>
        <taxon>Pseudomonadota</taxon>
        <taxon>Alphaproteobacteria</taxon>
        <taxon>Hyphomicrobiales</taxon>
        <taxon>Methylobacteriaceae</taxon>
        <taxon>Microvirga</taxon>
    </lineage>
</organism>
<proteinExistence type="predicted"/>
<keyword evidence="1 3" id="KW-0732">Signal</keyword>
<dbReference type="SUPFAM" id="SSF53850">
    <property type="entry name" value="Periplasmic binding protein-like II"/>
    <property type="match status" value="1"/>
</dbReference>
<dbReference type="EMBL" id="JACDXJ010000003">
    <property type="protein sequence ID" value="MBA1159276.1"/>
    <property type="molecule type" value="Genomic_DNA"/>
</dbReference>
<protein>
    <submittedName>
        <fullName evidence="4">ABC transporter substrate-binding protein</fullName>
    </submittedName>
</protein>
<evidence type="ECO:0000256" key="2">
    <source>
        <dbReference type="ARBA" id="ARBA00022764"/>
    </source>
</evidence>
<dbReference type="PANTHER" id="PTHR30006">
    <property type="entry name" value="THIAMINE-BINDING PERIPLASMIC PROTEIN-RELATED"/>
    <property type="match status" value="1"/>
</dbReference>
<dbReference type="GO" id="GO:0030288">
    <property type="term" value="C:outer membrane-bounded periplasmic space"/>
    <property type="evidence" value="ECO:0007669"/>
    <property type="project" value="TreeGrafter"/>
</dbReference>
<dbReference type="InterPro" id="IPR006059">
    <property type="entry name" value="SBP"/>
</dbReference>
<evidence type="ECO:0000313" key="5">
    <source>
        <dbReference type="Proteomes" id="UP000572984"/>
    </source>
</evidence>
<dbReference type="GO" id="GO:0030975">
    <property type="term" value="F:thiamine binding"/>
    <property type="evidence" value="ECO:0007669"/>
    <property type="project" value="TreeGrafter"/>
</dbReference>
<evidence type="ECO:0000313" key="4">
    <source>
        <dbReference type="EMBL" id="MBA1159276.1"/>
    </source>
</evidence>